<proteinExistence type="predicted"/>
<keyword evidence="2" id="KW-1185">Reference proteome</keyword>
<sequence>MKQIRKLNTIGEVDTFVQEPGLSFLYVSTPDCSTCHALLPKLQELLNDYPSVSFGHADATEVEEVAERFLVLAAPIMLLLIEGKEYLREDRFVRFGLLQKKLDRIVEHYA</sequence>
<evidence type="ECO:0000313" key="2">
    <source>
        <dbReference type="Proteomes" id="UP001380953"/>
    </source>
</evidence>
<dbReference type="EMBL" id="JBBKAR010000056">
    <property type="protein sequence ID" value="MEJ8306714.1"/>
    <property type="molecule type" value="Genomic_DNA"/>
</dbReference>
<accession>A0ACC6PJR2</accession>
<gene>
    <name evidence="1" type="ORF">WKI47_22615</name>
</gene>
<organism evidence="1 2">
    <name type="scientific">Saccharibacillus sacchari</name>
    <dbReference type="NCBI Taxonomy" id="456493"/>
    <lineage>
        <taxon>Bacteria</taxon>
        <taxon>Bacillati</taxon>
        <taxon>Bacillota</taxon>
        <taxon>Bacilli</taxon>
        <taxon>Bacillales</taxon>
        <taxon>Paenibacillaceae</taxon>
        <taxon>Saccharibacillus</taxon>
    </lineage>
</organism>
<comment type="caution">
    <text evidence="1">The sequence shown here is derived from an EMBL/GenBank/DDBJ whole genome shotgun (WGS) entry which is preliminary data.</text>
</comment>
<reference evidence="1" key="1">
    <citation type="submission" date="2024-03" db="EMBL/GenBank/DDBJ databases">
        <title>Whole genome sequecning of epiphytes from Marcgravia umbellata leaves.</title>
        <authorList>
            <person name="Kumar G."/>
            <person name="Savka M.A."/>
        </authorList>
    </citation>
    <scope>NUCLEOTIDE SEQUENCE</scope>
    <source>
        <strain evidence="1">RIT_BL5</strain>
    </source>
</reference>
<name>A0ACC6PJR2_9BACL</name>
<protein>
    <submittedName>
        <fullName evidence="1">Thioredoxin family protein</fullName>
    </submittedName>
</protein>
<evidence type="ECO:0000313" key="1">
    <source>
        <dbReference type="EMBL" id="MEJ8306714.1"/>
    </source>
</evidence>
<dbReference type="Proteomes" id="UP001380953">
    <property type="component" value="Unassembled WGS sequence"/>
</dbReference>